<proteinExistence type="inferred from homology"/>
<comment type="similarity">
    <text evidence="1">Belongs to the peptidase C48 family.</text>
</comment>
<dbReference type="Pfam" id="PF02902">
    <property type="entry name" value="Peptidase_C48"/>
    <property type="match status" value="1"/>
</dbReference>
<dbReference type="InterPro" id="IPR044613">
    <property type="entry name" value="Nep1/2-like"/>
</dbReference>
<evidence type="ECO:0000256" key="2">
    <source>
        <dbReference type="ARBA" id="ARBA00022670"/>
    </source>
</evidence>
<gene>
    <name evidence="6" type="ORF">O0I10_002025</name>
</gene>
<dbReference type="AlphaFoldDB" id="A0AAD7Y207"/>
<dbReference type="GO" id="GO:0000338">
    <property type="term" value="P:protein deneddylation"/>
    <property type="evidence" value="ECO:0007669"/>
    <property type="project" value="TreeGrafter"/>
</dbReference>
<evidence type="ECO:0000313" key="7">
    <source>
        <dbReference type="Proteomes" id="UP001234581"/>
    </source>
</evidence>
<dbReference type="SUPFAM" id="SSF54001">
    <property type="entry name" value="Cysteine proteinases"/>
    <property type="match status" value="1"/>
</dbReference>
<sequence length="233" mass="26813">MERFLGWASRMSSSSKPLLHYHDVVIRQHDYDTLADHCWLNDAILDFHMEYLDRNVISSDSKLKILLLRPGMVELIVHIQDPTYLSSALPRDLDKADAIFIPINDSRPLAAYSGSHWSLMVFLRRFNAFFYYDSMGQSNGREAQLTRAQLTPLLGLQHSPAFVPVETPQQNNSADCGVYVIAITDNLVQRLLQTGGNVPPERLTRITKKDIRVKHIRKDLRQLIRSMQQQQQQ</sequence>
<dbReference type="EMBL" id="JARTCD010000005">
    <property type="protein sequence ID" value="KAJ8662331.1"/>
    <property type="molecule type" value="Genomic_DNA"/>
</dbReference>
<keyword evidence="4" id="KW-0788">Thiol protease</keyword>
<accession>A0AAD7Y207</accession>
<dbReference type="InterPro" id="IPR003653">
    <property type="entry name" value="Peptidase_C48_C"/>
</dbReference>
<dbReference type="GO" id="GO:0008234">
    <property type="term" value="F:cysteine-type peptidase activity"/>
    <property type="evidence" value="ECO:0007669"/>
    <property type="project" value="UniProtKB-KW"/>
</dbReference>
<dbReference type="InterPro" id="IPR038765">
    <property type="entry name" value="Papain-like_cys_pep_sf"/>
</dbReference>
<organism evidence="6 7">
    <name type="scientific">Lichtheimia ornata</name>
    <dbReference type="NCBI Taxonomy" id="688661"/>
    <lineage>
        <taxon>Eukaryota</taxon>
        <taxon>Fungi</taxon>
        <taxon>Fungi incertae sedis</taxon>
        <taxon>Mucoromycota</taxon>
        <taxon>Mucoromycotina</taxon>
        <taxon>Mucoromycetes</taxon>
        <taxon>Mucorales</taxon>
        <taxon>Lichtheimiaceae</taxon>
        <taxon>Lichtheimia</taxon>
    </lineage>
</organism>
<dbReference type="Proteomes" id="UP001234581">
    <property type="component" value="Unassembled WGS sequence"/>
</dbReference>
<keyword evidence="3" id="KW-0378">Hydrolase</keyword>
<dbReference type="PANTHER" id="PTHR46468:SF1">
    <property type="entry name" value="SENTRIN-SPECIFIC PROTEASE 8"/>
    <property type="match status" value="1"/>
</dbReference>
<dbReference type="Gene3D" id="3.40.395.10">
    <property type="entry name" value="Adenoviral Proteinase, Chain A"/>
    <property type="match status" value="1"/>
</dbReference>
<keyword evidence="2" id="KW-0645">Protease</keyword>
<reference evidence="6 7" key="1">
    <citation type="submission" date="2023-03" db="EMBL/GenBank/DDBJ databases">
        <title>Genome sequence of Lichtheimia ornata CBS 291.66.</title>
        <authorList>
            <person name="Mohabir J.T."/>
            <person name="Shea T.P."/>
            <person name="Kurbessoian T."/>
            <person name="Berby B."/>
            <person name="Fontaine J."/>
            <person name="Livny J."/>
            <person name="Gnirke A."/>
            <person name="Stajich J.E."/>
            <person name="Cuomo C.A."/>
        </authorList>
    </citation>
    <scope>NUCLEOTIDE SEQUENCE [LARGE SCALE GENOMIC DNA]</scope>
    <source>
        <strain evidence="6">CBS 291.66</strain>
    </source>
</reference>
<protein>
    <recommendedName>
        <fullName evidence="5">Ubiquitin-like protease family profile domain-containing protein</fullName>
    </recommendedName>
</protein>
<evidence type="ECO:0000256" key="4">
    <source>
        <dbReference type="ARBA" id="ARBA00022807"/>
    </source>
</evidence>
<feature type="domain" description="Ubiquitin-like protease family profile" evidence="5">
    <location>
        <begin position="24"/>
        <end position="187"/>
    </location>
</feature>
<comment type="caution">
    <text evidence="6">The sequence shown here is derived from an EMBL/GenBank/DDBJ whole genome shotgun (WGS) entry which is preliminary data.</text>
</comment>
<evidence type="ECO:0000256" key="1">
    <source>
        <dbReference type="ARBA" id="ARBA00005234"/>
    </source>
</evidence>
<evidence type="ECO:0000313" key="6">
    <source>
        <dbReference type="EMBL" id="KAJ8662331.1"/>
    </source>
</evidence>
<dbReference type="GO" id="GO:0019784">
    <property type="term" value="F:deNEDDylase activity"/>
    <property type="evidence" value="ECO:0007669"/>
    <property type="project" value="InterPro"/>
</dbReference>
<evidence type="ECO:0000259" key="5">
    <source>
        <dbReference type="PROSITE" id="PS50600"/>
    </source>
</evidence>
<dbReference type="GO" id="GO:0006508">
    <property type="term" value="P:proteolysis"/>
    <property type="evidence" value="ECO:0007669"/>
    <property type="project" value="UniProtKB-KW"/>
</dbReference>
<evidence type="ECO:0000256" key="3">
    <source>
        <dbReference type="ARBA" id="ARBA00022801"/>
    </source>
</evidence>
<dbReference type="RefSeq" id="XP_058347244.1">
    <property type="nucleotide sequence ID" value="XM_058482113.1"/>
</dbReference>
<name>A0AAD7Y207_9FUNG</name>
<dbReference type="GeneID" id="83209443"/>
<dbReference type="PANTHER" id="PTHR46468">
    <property type="entry name" value="SENTRIN-SPECIFIC PROTEASE 8"/>
    <property type="match status" value="1"/>
</dbReference>
<keyword evidence="7" id="KW-1185">Reference proteome</keyword>
<dbReference type="PROSITE" id="PS50600">
    <property type="entry name" value="ULP_PROTEASE"/>
    <property type="match status" value="1"/>
</dbReference>